<accession>A0ABS2F8B5</accession>
<sequence>MLAISACERKPDRLQYALVFAGENRIELEKVLEHYKSDSLKYRAACFLIKNMPRWYAYDGWQLDTLHTLMSKQLKGTLTEDEKKRWQGFDYRTLKKVYDAHIITSDYLIENIDMAFKEWRERPWNRTLPFKDFCELILPYRVGNERLSEWRKLYRSYYGHLLDSLYQGSDVLEACKVVNDELNRQDCSYCIDWNVPHHDADKLFYARIGYCRENSDLIQYAMRSCGIPVAADFMPYSPDYRYSHEWNVVRDTTGKYIQFGYDAIDPVRKNSQSDGRKKGKIYRYCYALQEERESIYKQAGWNMGGTEGKYWKDVTSEYFGSNEALVNLTDYDKSPIGLSVFSVNGWQVIGEGVRKNRTMAHFNNIEPAIIYMPVKLGSEIQPAGYPFMLTPNGQVEEFVPDTANCEEVVLSRKMALIPRVAAWGYSQIGARIEGDNNIKFSNPKLMAEIKDTIDYTFQVWESNYTDPVRYIRYVPPTGILQVAEIKLYEDTSLEKEIRMKPVTLLPYIEHVTDGDILSFLYLTSESIIEPLVFALERPQSIRSIYYVTRTDDNYVWEGDVYELLYQDGPDGWKSLGTKAATSKHITFNAPKNALLWLRDKTKGKEEQVFIYKHNRQWFNSDFK</sequence>
<dbReference type="RefSeq" id="WP_204500039.1">
    <property type="nucleotide sequence ID" value="NZ_JACJKJ010000006.1"/>
</dbReference>
<dbReference type="Proteomes" id="UP000782117">
    <property type="component" value="Unassembled WGS sequence"/>
</dbReference>
<name>A0ABS2F8B5_9BACE</name>
<dbReference type="PANTHER" id="PTHR35532:SF5">
    <property type="entry name" value="CARBOHYDRATE-BINDING DOMAIN-CONTAINING PROTEIN"/>
    <property type="match status" value="1"/>
</dbReference>
<dbReference type="PANTHER" id="PTHR35532">
    <property type="entry name" value="SIMILAR TO POLYHYDROXYALKANOATE DEPOLYMERASE"/>
    <property type="match status" value="1"/>
</dbReference>
<evidence type="ECO:0008006" key="3">
    <source>
        <dbReference type="Google" id="ProtNLM"/>
    </source>
</evidence>
<protein>
    <recommendedName>
        <fullName evidence="3">Transglutaminase domain-containing protein</fullName>
    </recommendedName>
</protein>
<proteinExistence type="predicted"/>
<evidence type="ECO:0000313" key="2">
    <source>
        <dbReference type="Proteomes" id="UP000782117"/>
    </source>
</evidence>
<dbReference type="SUPFAM" id="SSF54001">
    <property type="entry name" value="Cysteine proteinases"/>
    <property type="match status" value="1"/>
</dbReference>
<reference evidence="1 2" key="1">
    <citation type="journal article" date="2021" name="Sci. Rep.">
        <title>The distribution of antibiotic resistance genes in chicken gut microbiota commensals.</title>
        <authorList>
            <person name="Juricova H."/>
            <person name="Matiasovicova J."/>
            <person name="Kubasova T."/>
            <person name="Cejkova D."/>
            <person name="Rychlik I."/>
        </authorList>
    </citation>
    <scope>NUCLEOTIDE SEQUENCE [LARGE SCALE GENOMIC DNA]</scope>
    <source>
        <strain evidence="1 2">An768</strain>
    </source>
</reference>
<evidence type="ECO:0000313" key="1">
    <source>
        <dbReference type="EMBL" id="MBM6806278.1"/>
    </source>
</evidence>
<dbReference type="EMBL" id="JACJKJ010000006">
    <property type="protein sequence ID" value="MBM6806278.1"/>
    <property type="molecule type" value="Genomic_DNA"/>
</dbReference>
<gene>
    <name evidence="1" type="ORF">H6A24_07165</name>
</gene>
<keyword evidence="2" id="KW-1185">Reference proteome</keyword>
<comment type="caution">
    <text evidence="1">The sequence shown here is derived from an EMBL/GenBank/DDBJ whole genome shotgun (WGS) entry which is preliminary data.</text>
</comment>
<dbReference type="InterPro" id="IPR038765">
    <property type="entry name" value="Papain-like_cys_pep_sf"/>
</dbReference>
<organism evidence="1 2">
    <name type="scientific">Bacteroides caecicola</name>
    <dbReference type="NCBI Taxonomy" id="1462569"/>
    <lineage>
        <taxon>Bacteria</taxon>
        <taxon>Pseudomonadati</taxon>
        <taxon>Bacteroidota</taxon>
        <taxon>Bacteroidia</taxon>
        <taxon>Bacteroidales</taxon>
        <taxon>Bacteroidaceae</taxon>
        <taxon>Bacteroides</taxon>
    </lineage>
</organism>